<dbReference type="HAMAP" id="MF_00582">
    <property type="entry name" value="UPF0215"/>
    <property type="match status" value="1"/>
</dbReference>
<dbReference type="NCBIfam" id="NF001977">
    <property type="entry name" value="PRK00766.1"/>
    <property type="match status" value="1"/>
</dbReference>
<dbReference type="InterPro" id="IPR002802">
    <property type="entry name" value="Endo_dU"/>
</dbReference>
<gene>
    <name evidence="2" type="ORF">XD54_1928</name>
</gene>
<reference evidence="3" key="1">
    <citation type="journal article" date="2015" name="MBio">
        <title>Genome-Resolved Metagenomic Analysis Reveals Roles for Candidate Phyla and Other Microbial Community Members in Biogeochemical Transformations in Oil Reservoirs.</title>
        <authorList>
            <person name="Hu P."/>
            <person name="Tom L."/>
            <person name="Singh A."/>
            <person name="Thomas B.C."/>
            <person name="Baker B.J."/>
            <person name="Piceno Y.M."/>
            <person name="Andersen G.L."/>
            <person name="Banfield J.F."/>
        </authorList>
    </citation>
    <scope>NUCLEOTIDE SEQUENCE [LARGE SCALE GENOMIC DNA]</scope>
</reference>
<evidence type="ECO:0000313" key="3">
    <source>
        <dbReference type="Proteomes" id="UP000053911"/>
    </source>
</evidence>
<sequence length="195" mass="21812">MIRKVKPQIRVIGFDDGTFSFKSKLRKGRTILVGVVMKGSQDVVGVVTRWIEIDGKDSTEKMIDAINNSRFKDLRVIMLKGITYAGFNVVDVNRVVKETGIPVIVVIRKKPNFEAIETALKKHFEDWEKRIKLIKAGGKIYELIPGKVYYQAIGIDAKTAGEIIRATSRNSLIPEALRIAHIVASAVMRGESSKE</sequence>
<organism evidence="2 3">
    <name type="scientific">Thermococcus sibiricus</name>
    <dbReference type="NCBI Taxonomy" id="172049"/>
    <lineage>
        <taxon>Archaea</taxon>
        <taxon>Methanobacteriati</taxon>
        <taxon>Methanobacteriota</taxon>
        <taxon>Thermococci</taxon>
        <taxon>Thermococcales</taxon>
        <taxon>Thermococcaceae</taxon>
        <taxon>Thermococcus</taxon>
    </lineage>
</organism>
<dbReference type="PATRIC" id="fig|172049.5.peg.38"/>
<comment type="caution">
    <text evidence="2">The sequence shown here is derived from an EMBL/GenBank/DDBJ whole genome shotgun (WGS) entry which is preliminary data.</text>
</comment>
<name>A0A117L158_9EURY</name>
<accession>A0A117L158</accession>
<dbReference type="PANTHER" id="PTHR39518">
    <property type="entry name" value="UPF0215 PROTEIN MJ1150"/>
    <property type="match status" value="1"/>
</dbReference>
<dbReference type="RefSeq" id="WP_283217945.1">
    <property type="nucleotide sequence ID" value="NZ_LGFD01000064.1"/>
</dbReference>
<dbReference type="PANTHER" id="PTHR39518:SF2">
    <property type="entry name" value="UPF0215 PROTEIN MJ1150"/>
    <property type="match status" value="1"/>
</dbReference>
<evidence type="ECO:0000256" key="1">
    <source>
        <dbReference type="HAMAP-Rule" id="MF_00582"/>
    </source>
</evidence>
<proteinExistence type="inferred from homology"/>
<dbReference type="EMBL" id="LGFD01000064">
    <property type="protein sequence ID" value="KUK16780.1"/>
    <property type="molecule type" value="Genomic_DNA"/>
</dbReference>
<dbReference type="PIRSF" id="PIRSF006380">
    <property type="entry name" value="UCP006380"/>
    <property type="match status" value="1"/>
</dbReference>
<dbReference type="AlphaFoldDB" id="A0A117L158"/>
<comment type="similarity">
    <text evidence="1">Belongs to the UPF0215 family.</text>
</comment>
<dbReference type="Pfam" id="PF01949">
    <property type="entry name" value="Endo_dU"/>
    <property type="match status" value="1"/>
</dbReference>
<evidence type="ECO:0000313" key="2">
    <source>
        <dbReference type="EMBL" id="KUK16780.1"/>
    </source>
</evidence>
<protein>
    <recommendedName>
        <fullName evidence="1">UPF0215 protein XD54_1928</fullName>
    </recommendedName>
</protein>
<dbReference type="Proteomes" id="UP000053911">
    <property type="component" value="Unassembled WGS sequence"/>
</dbReference>
<dbReference type="Gene3D" id="3.30.2170.10">
    <property type="entry name" value="archaeoglobus fulgidus dsm 4304 superfamily"/>
    <property type="match status" value="1"/>
</dbReference>